<gene>
    <name evidence="2" type="ORF">C5167_006470</name>
</gene>
<feature type="region of interest" description="Disordered" evidence="1">
    <location>
        <begin position="108"/>
        <end position="136"/>
    </location>
</feature>
<protein>
    <submittedName>
        <fullName evidence="2">Uncharacterized protein</fullName>
    </submittedName>
</protein>
<dbReference type="Proteomes" id="UP000316621">
    <property type="component" value="Chromosome 4"/>
</dbReference>
<accession>A0A4Y7JF66</accession>
<evidence type="ECO:0000313" key="3">
    <source>
        <dbReference type="Proteomes" id="UP000316621"/>
    </source>
</evidence>
<evidence type="ECO:0000313" key="2">
    <source>
        <dbReference type="EMBL" id="RZC59166.1"/>
    </source>
</evidence>
<evidence type="ECO:0000256" key="1">
    <source>
        <dbReference type="SAM" id="MobiDB-lite"/>
    </source>
</evidence>
<sequence length="232" mass="25808">MMDREPKLTLRIGDNLERTSTLPKYVVSGERKNFSGSLLPESVLSPFKKPNANGDREYLIPKYQSERNYSGTLLYNQKNNANNHVSASMHAMEDASSEAVIQRKGRFKVTSDLSPRGSPKTNQVNPFCGGSNSHTPPTATISSVLETLEFVLQWNSMQREQILKTIKLVGQIYGTGAESSDAGIGDSSQMLTASARQKELEAQTVLLQQWWIEKQLNLIKEEEASKENKSLG</sequence>
<dbReference type="STRING" id="3469.A0A4Y7JF66"/>
<feature type="compositionally biased region" description="Polar residues" evidence="1">
    <location>
        <begin position="119"/>
        <end position="136"/>
    </location>
</feature>
<proteinExistence type="predicted"/>
<dbReference type="EMBL" id="CM010718">
    <property type="protein sequence ID" value="RZC59166.1"/>
    <property type="molecule type" value="Genomic_DNA"/>
</dbReference>
<reference evidence="2 3" key="1">
    <citation type="journal article" date="2018" name="Science">
        <title>The opium poppy genome and morphinan production.</title>
        <authorList>
            <person name="Guo L."/>
            <person name="Winzer T."/>
            <person name="Yang X."/>
            <person name="Li Y."/>
            <person name="Ning Z."/>
            <person name="He Z."/>
            <person name="Teodor R."/>
            <person name="Lu Y."/>
            <person name="Bowser T.A."/>
            <person name="Graham I.A."/>
            <person name="Ye K."/>
        </authorList>
    </citation>
    <scope>NUCLEOTIDE SEQUENCE [LARGE SCALE GENOMIC DNA]</scope>
    <source>
        <strain evidence="3">cv. HN1</strain>
        <tissue evidence="2">Leaves</tissue>
    </source>
</reference>
<dbReference type="Gramene" id="RZC59166">
    <property type="protein sequence ID" value="RZC59166"/>
    <property type="gene ID" value="C5167_006470"/>
</dbReference>
<organism evidence="2 3">
    <name type="scientific">Papaver somniferum</name>
    <name type="common">Opium poppy</name>
    <dbReference type="NCBI Taxonomy" id="3469"/>
    <lineage>
        <taxon>Eukaryota</taxon>
        <taxon>Viridiplantae</taxon>
        <taxon>Streptophyta</taxon>
        <taxon>Embryophyta</taxon>
        <taxon>Tracheophyta</taxon>
        <taxon>Spermatophyta</taxon>
        <taxon>Magnoliopsida</taxon>
        <taxon>Ranunculales</taxon>
        <taxon>Papaveraceae</taxon>
        <taxon>Papaveroideae</taxon>
        <taxon>Papaver</taxon>
    </lineage>
</organism>
<name>A0A4Y7JF66_PAPSO</name>
<dbReference type="AlphaFoldDB" id="A0A4Y7JF66"/>
<keyword evidence="3" id="KW-1185">Reference proteome</keyword>